<keyword evidence="3" id="KW-0274">FAD</keyword>
<dbReference type="PATRIC" id="fig|1121307.3.peg.2418"/>
<feature type="domain" description="RsdA/BaiN/AoA(So)-like Rossmann fold-like" evidence="5">
    <location>
        <begin position="6"/>
        <end position="407"/>
    </location>
</feature>
<accession>A0A0J8DFZ3</accession>
<dbReference type="PANTHER" id="PTHR42887:SF2">
    <property type="entry name" value="OS12G0638800 PROTEIN"/>
    <property type="match status" value="1"/>
</dbReference>
<gene>
    <name evidence="7" type="ORF">CLCY_7c01350</name>
</gene>
<dbReference type="Pfam" id="PF22780">
    <property type="entry name" value="HI0933_like_1st"/>
    <property type="match status" value="1"/>
</dbReference>
<evidence type="ECO:0000256" key="3">
    <source>
        <dbReference type="ARBA" id="ARBA00022827"/>
    </source>
</evidence>
<dbReference type="OrthoDB" id="9773233at2"/>
<comment type="caution">
    <text evidence="7">The sequence shown here is derived from an EMBL/GenBank/DDBJ whole genome shotgun (WGS) entry which is preliminary data.</text>
</comment>
<evidence type="ECO:0000313" key="8">
    <source>
        <dbReference type="Proteomes" id="UP000036756"/>
    </source>
</evidence>
<evidence type="ECO:0000313" key="7">
    <source>
        <dbReference type="EMBL" id="KMT23088.1"/>
    </source>
</evidence>
<keyword evidence="2" id="KW-0285">Flavoprotein</keyword>
<name>A0A0J8DFZ3_CLOCY</name>
<dbReference type="InterPro" id="IPR004792">
    <property type="entry name" value="BaiN-like"/>
</dbReference>
<dbReference type="PANTHER" id="PTHR42887">
    <property type="entry name" value="OS12G0638800 PROTEIN"/>
    <property type="match status" value="1"/>
</dbReference>
<dbReference type="InterPro" id="IPR055178">
    <property type="entry name" value="RsdA/BaiN/AoA(So)-like_dom"/>
</dbReference>
<keyword evidence="4" id="KW-0472">Membrane</keyword>
<comment type="cofactor">
    <cofactor evidence="1">
        <name>FAD</name>
        <dbReference type="ChEBI" id="CHEBI:57692"/>
    </cofactor>
</comment>
<protein>
    <recommendedName>
        <fullName evidence="9">Flavoprotein, HI0933 family</fullName>
    </recommendedName>
</protein>
<dbReference type="Gene3D" id="3.50.50.60">
    <property type="entry name" value="FAD/NAD(P)-binding domain"/>
    <property type="match status" value="1"/>
</dbReference>
<evidence type="ECO:0000256" key="1">
    <source>
        <dbReference type="ARBA" id="ARBA00001974"/>
    </source>
</evidence>
<evidence type="ECO:0008006" key="9">
    <source>
        <dbReference type="Google" id="ProtNLM"/>
    </source>
</evidence>
<dbReference type="Proteomes" id="UP000036756">
    <property type="component" value="Unassembled WGS sequence"/>
</dbReference>
<dbReference type="EMBL" id="LFVU01000003">
    <property type="protein sequence ID" value="KMT23088.1"/>
    <property type="molecule type" value="Genomic_DNA"/>
</dbReference>
<proteinExistence type="predicted"/>
<reference evidence="7 8" key="1">
    <citation type="submission" date="2015-06" db="EMBL/GenBank/DDBJ databases">
        <title>Draft genome sequence of the purine-degrading Clostridium cylindrosporum HC-1 (DSM 605).</title>
        <authorList>
            <person name="Poehlein A."/>
            <person name="Schiel-Bengelsdorf B."/>
            <person name="Bengelsdorf F."/>
            <person name="Daniel R."/>
            <person name="Duerre P."/>
        </authorList>
    </citation>
    <scope>NUCLEOTIDE SEQUENCE [LARGE SCALE GENOMIC DNA]</scope>
    <source>
        <strain evidence="7 8">DSM 605</strain>
    </source>
</reference>
<dbReference type="SUPFAM" id="SSF160996">
    <property type="entry name" value="HI0933 insert domain-like"/>
    <property type="match status" value="1"/>
</dbReference>
<keyword evidence="8" id="KW-1185">Reference proteome</keyword>
<keyword evidence="4" id="KW-1133">Transmembrane helix</keyword>
<dbReference type="Gene3D" id="1.10.8.260">
    <property type="entry name" value="HI0933 insert domain-like"/>
    <property type="match status" value="1"/>
</dbReference>
<dbReference type="NCBIfam" id="TIGR00275">
    <property type="entry name" value="aminoacetone oxidase family FAD-binding enzyme"/>
    <property type="match status" value="1"/>
</dbReference>
<evidence type="ECO:0000256" key="4">
    <source>
        <dbReference type="SAM" id="Phobius"/>
    </source>
</evidence>
<dbReference type="STRING" id="1121307.CLCY_7c01350"/>
<evidence type="ECO:0000259" key="6">
    <source>
        <dbReference type="Pfam" id="PF22780"/>
    </source>
</evidence>
<dbReference type="InterPro" id="IPR036188">
    <property type="entry name" value="FAD/NAD-bd_sf"/>
</dbReference>
<feature type="transmembrane region" description="Helical" evidence="4">
    <location>
        <begin position="7"/>
        <end position="28"/>
    </location>
</feature>
<dbReference type="RefSeq" id="WP_048569461.1">
    <property type="nucleotide sequence ID" value="NZ_LFVU01000003.1"/>
</dbReference>
<dbReference type="Pfam" id="PF03486">
    <property type="entry name" value="HI0933_like"/>
    <property type="match status" value="1"/>
</dbReference>
<dbReference type="InterPro" id="IPR023166">
    <property type="entry name" value="BaiN-like_dom_sf"/>
</dbReference>
<evidence type="ECO:0000256" key="2">
    <source>
        <dbReference type="ARBA" id="ARBA00022630"/>
    </source>
</evidence>
<feature type="domain" description="RsdA/BaiN/AoA(So)-like insert" evidence="6">
    <location>
        <begin position="191"/>
        <end position="351"/>
    </location>
</feature>
<organism evidence="7 8">
    <name type="scientific">Clostridium cylindrosporum DSM 605</name>
    <dbReference type="NCBI Taxonomy" id="1121307"/>
    <lineage>
        <taxon>Bacteria</taxon>
        <taxon>Bacillati</taxon>
        <taxon>Bacillota</taxon>
        <taxon>Clostridia</taxon>
        <taxon>Eubacteriales</taxon>
        <taxon>Clostridiaceae</taxon>
        <taxon>Clostridium</taxon>
    </lineage>
</organism>
<dbReference type="InterPro" id="IPR057661">
    <property type="entry name" value="RsdA/BaiN/AoA(So)_Rossmann"/>
</dbReference>
<keyword evidence="4" id="KW-0812">Transmembrane</keyword>
<sequence length="412" mass="45314">MTKKLKVGIIGAGAAGITAAIFISRFGGEVFLFEQLDRVGKKILATGNGRCNMTNTGIDISRFHGENPKFAFSALKEFSSYDSMDFFHELGVLCKEEDGGKVYPYSDQASSVLDVLRYELESQGIKERVLTTIEKVSKTDKGFVLLSSTKEKFLVDKVVIATGGKSSPKLGSKGIGYKIAKDLGHSIINPVPALVQLKLDYENLKAIKGVKFIGNAAIISQGKTIKEYDGEILFTDYGISGPPILQLSRTAMFAYNNEETPYIKVDMFKDLNYEEFMSLIKERLSTANNKPIDFALIGLINKKLIPIVLKDAGIINLKKLCKDISKKEIESLCKILKGWTFKISGCTGWEFSQVTAGGVNVKEVNPKTLESKIIKGLFFAGEVLDIDGDCGGFNLQWAWSSGYLVANNIFHD</sequence>
<dbReference type="AlphaFoldDB" id="A0A0J8DFZ3"/>
<dbReference type="Gene3D" id="2.40.30.10">
    <property type="entry name" value="Translation factors"/>
    <property type="match status" value="1"/>
</dbReference>
<evidence type="ECO:0000259" key="5">
    <source>
        <dbReference type="Pfam" id="PF03486"/>
    </source>
</evidence>
<dbReference type="PRINTS" id="PR00411">
    <property type="entry name" value="PNDRDTASEI"/>
</dbReference>
<dbReference type="SUPFAM" id="SSF51905">
    <property type="entry name" value="FAD/NAD(P)-binding domain"/>
    <property type="match status" value="1"/>
</dbReference>